<feature type="domain" description="ApeI dehydratase-like" evidence="3">
    <location>
        <begin position="451"/>
        <end position="544"/>
    </location>
</feature>
<proteinExistence type="inferred from homology"/>
<dbReference type="Pfam" id="PF22818">
    <property type="entry name" value="ApeI-like"/>
    <property type="match status" value="1"/>
</dbReference>
<dbReference type="Proteomes" id="UP000521199">
    <property type="component" value="Unassembled WGS sequence"/>
</dbReference>
<dbReference type="EMBL" id="JACHHP010000001">
    <property type="protein sequence ID" value="MBB5206779.1"/>
    <property type="molecule type" value="Genomic_DNA"/>
</dbReference>
<dbReference type="InterPro" id="IPR000873">
    <property type="entry name" value="AMP-dep_synth/lig_dom"/>
</dbReference>
<organism evidence="4 5">
    <name type="scientific">Chiayiivirga flava</name>
    <dbReference type="NCBI Taxonomy" id="659595"/>
    <lineage>
        <taxon>Bacteria</taxon>
        <taxon>Pseudomonadati</taxon>
        <taxon>Pseudomonadota</taxon>
        <taxon>Gammaproteobacteria</taxon>
        <taxon>Lysobacterales</taxon>
        <taxon>Lysobacteraceae</taxon>
        <taxon>Chiayiivirga</taxon>
    </lineage>
</organism>
<feature type="domain" description="AMP-dependent synthetase/ligase" evidence="2">
    <location>
        <begin position="109"/>
        <end position="301"/>
    </location>
</feature>
<comment type="caution">
    <text evidence="4">The sequence shown here is derived from an EMBL/GenBank/DDBJ whole genome shotgun (WGS) entry which is preliminary data.</text>
</comment>
<evidence type="ECO:0000313" key="4">
    <source>
        <dbReference type="EMBL" id="MBB5206779.1"/>
    </source>
</evidence>
<dbReference type="SUPFAM" id="SSF54637">
    <property type="entry name" value="Thioesterase/thiol ester dehydrase-isomerase"/>
    <property type="match status" value="1"/>
</dbReference>
<accession>A0A7W8D2N7</accession>
<dbReference type="PANTHER" id="PTHR43201:SF8">
    <property type="entry name" value="ACYL-COA SYNTHETASE FAMILY MEMBER 3"/>
    <property type="match status" value="1"/>
</dbReference>
<evidence type="ECO:0000313" key="5">
    <source>
        <dbReference type="Proteomes" id="UP000521199"/>
    </source>
</evidence>
<dbReference type="Gene3D" id="3.10.129.10">
    <property type="entry name" value="Hotdog Thioesterase"/>
    <property type="match status" value="1"/>
</dbReference>
<sequence>MSDWLPLREVALRARASAGPEARHARFRARAGVWHAAFAAQTGTHWALHCDDVLEFAAALFGAWHAGKTVWLPGDALPQTRAALQPQVAGFAGDAPGDLAPAPDALDAALPGDPLDEDATRLVVFTSGTSGEASAIPKRLAQLAREVESLEATFGARLGAAPVHATVSHQHIYGLLFRVLWPLAAGREIVPRRVLFHEDMFAALQRAPGVLVSSPAHLKRLPEGLDWPRLRGCVGAVFSSGGALPDEAARDVQARFGQAPIEIYGSSETGGVAWRGDGGAWQALPHVEWRVRDARLEVRSPHLHDTDWFATEDRAQADATGFRLLGRADRIVKIEERRVSLTALERALRDTGWLQEARVLLLDGARSVLGAVCVPAAEGRARLGRSGKAEVCRALRAVLARGHDPVALPRRWRFVDALPVNAQGKTTDRDLLALFRPHAPTPRWLRRDAVHAALEFNTTPDLLVFDGHFPAAPVLPGVVQVDWAVRWAREAFALPPDFVRMEAIKFQRIVGASQRVRLSLDWSAERGTLTFAFRSESGPHASGRLVFGGAA</sequence>
<comment type="similarity">
    <text evidence="1">Belongs to the ATP-dependent AMP-binding enzyme family.</text>
</comment>
<dbReference type="InterPro" id="IPR042099">
    <property type="entry name" value="ANL_N_sf"/>
</dbReference>
<dbReference type="GO" id="GO:0031956">
    <property type="term" value="F:medium-chain fatty acid-CoA ligase activity"/>
    <property type="evidence" value="ECO:0007669"/>
    <property type="project" value="TreeGrafter"/>
</dbReference>
<dbReference type="GO" id="GO:0006631">
    <property type="term" value="P:fatty acid metabolic process"/>
    <property type="evidence" value="ECO:0007669"/>
    <property type="project" value="TreeGrafter"/>
</dbReference>
<gene>
    <name evidence="4" type="ORF">HNQ52_000295</name>
</gene>
<dbReference type="AlphaFoldDB" id="A0A7W8D2N7"/>
<protein>
    <submittedName>
        <fullName evidence="4">Acyl-CoA synthetase (AMP-forming)/AMP-acid ligase II</fullName>
    </submittedName>
</protein>
<dbReference type="Gene3D" id="3.40.50.12780">
    <property type="entry name" value="N-terminal domain of ligase-like"/>
    <property type="match status" value="1"/>
</dbReference>
<keyword evidence="4" id="KW-0436">Ligase</keyword>
<reference evidence="4 5" key="1">
    <citation type="submission" date="2020-08" db="EMBL/GenBank/DDBJ databases">
        <title>Genomic Encyclopedia of Type Strains, Phase IV (KMG-IV): sequencing the most valuable type-strain genomes for metagenomic binning, comparative biology and taxonomic classification.</title>
        <authorList>
            <person name="Goeker M."/>
        </authorList>
    </citation>
    <scope>NUCLEOTIDE SEQUENCE [LARGE SCALE GENOMIC DNA]</scope>
    <source>
        <strain evidence="4 5">DSM 24163</strain>
    </source>
</reference>
<dbReference type="InterPro" id="IPR054545">
    <property type="entry name" value="ApeI-like"/>
</dbReference>
<dbReference type="PANTHER" id="PTHR43201">
    <property type="entry name" value="ACYL-COA SYNTHETASE"/>
    <property type="match status" value="1"/>
</dbReference>
<dbReference type="InterPro" id="IPR029069">
    <property type="entry name" value="HotDog_dom_sf"/>
</dbReference>
<dbReference type="RefSeq" id="WP_183959075.1">
    <property type="nucleotide sequence ID" value="NZ_JACHHP010000001.1"/>
</dbReference>
<dbReference type="InterPro" id="IPR045851">
    <property type="entry name" value="AMP-bd_C_sf"/>
</dbReference>
<evidence type="ECO:0000256" key="1">
    <source>
        <dbReference type="ARBA" id="ARBA00006432"/>
    </source>
</evidence>
<name>A0A7W8D2N7_9GAMM</name>
<dbReference type="Gene3D" id="3.30.300.30">
    <property type="match status" value="1"/>
</dbReference>
<dbReference type="Pfam" id="PF00501">
    <property type="entry name" value="AMP-binding"/>
    <property type="match status" value="1"/>
</dbReference>
<evidence type="ECO:0000259" key="3">
    <source>
        <dbReference type="Pfam" id="PF22818"/>
    </source>
</evidence>
<evidence type="ECO:0000259" key="2">
    <source>
        <dbReference type="Pfam" id="PF00501"/>
    </source>
</evidence>
<dbReference type="SUPFAM" id="SSF56801">
    <property type="entry name" value="Acetyl-CoA synthetase-like"/>
    <property type="match status" value="1"/>
</dbReference>
<keyword evidence="5" id="KW-1185">Reference proteome</keyword>